<dbReference type="OrthoDB" id="7871758at2"/>
<gene>
    <name evidence="1" type="ORF">IX56_07760</name>
    <name evidence="2" type="ORF">SAMN05444276_102250</name>
</gene>
<proteinExistence type="predicted"/>
<protein>
    <submittedName>
        <fullName evidence="1">Uncharacterized protein</fullName>
    </submittedName>
</protein>
<evidence type="ECO:0000313" key="4">
    <source>
        <dbReference type="Proteomes" id="UP000182944"/>
    </source>
</evidence>
<name>A0A099FZ27_9RHOB</name>
<sequence length="76" mass="7918">MGINSESDLAANLQIGPTDLGMVRIYVEGDGIDLPLDFEPDEAAEIAEELLAAVEAAREIGAGKGAGRKGKPPARR</sequence>
<dbReference type="InterPro" id="IPR046287">
    <property type="entry name" value="DUF6324"/>
</dbReference>
<reference evidence="1 3" key="2">
    <citation type="submission" date="2014-10" db="EMBL/GenBank/DDBJ databases">
        <title>Paracoccus sanguinis sp. nov., isolated from clinical specimens of New York State patients.</title>
        <authorList>
            <person name="Mingle L.A."/>
            <person name="Cole J.A."/>
            <person name="Lapierre P."/>
            <person name="Musser K.A."/>
        </authorList>
    </citation>
    <scope>NUCLEOTIDE SEQUENCE [LARGE SCALE GENOMIC DNA]</scope>
    <source>
        <strain evidence="1 3">5503</strain>
    </source>
</reference>
<dbReference type="Proteomes" id="UP000029858">
    <property type="component" value="Unassembled WGS sequence"/>
</dbReference>
<dbReference type="STRING" id="1545044.SAMN05444276_102250"/>
<accession>A0A099FZ27</accession>
<dbReference type="Proteomes" id="UP000182944">
    <property type="component" value="Unassembled WGS sequence"/>
</dbReference>
<reference evidence="4" key="3">
    <citation type="submission" date="2016-10" db="EMBL/GenBank/DDBJ databases">
        <authorList>
            <person name="Varghese N."/>
            <person name="Submissions S."/>
        </authorList>
    </citation>
    <scope>NUCLEOTIDE SEQUENCE [LARGE SCALE GENOMIC DNA]</scope>
    <source>
        <strain evidence="4">DSM 29303</strain>
    </source>
</reference>
<dbReference type="AlphaFoldDB" id="A0A099FZ27"/>
<keyword evidence="4" id="KW-1185">Reference proteome</keyword>
<evidence type="ECO:0000313" key="2">
    <source>
        <dbReference type="EMBL" id="SDW83331.1"/>
    </source>
</evidence>
<reference evidence="1 3" key="1">
    <citation type="submission" date="2014-09" db="EMBL/GenBank/DDBJ databases">
        <authorList>
            <person name="McGinnis J.M."/>
            <person name="Wolfgang W.J."/>
        </authorList>
    </citation>
    <scope>NUCLEOTIDE SEQUENCE [LARGE SCALE GENOMIC DNA]</scope>
    <source>
        <strain evidence="1 3">5503</strain>
    </source>
</reference>
<evidence type="ECO:0000313" key="1">
    <source>
        <dbReference type="EMBL" id="KGJ22491.1"/>
    </source>
</evidence>
<organism evidence="1 3">
    <name type="scientific">Paracoccus sanguinis</name>
    <dbReference type="NCBI Taxonomy" id="1545044"/>
    <lineage>
        <taxon>Bacteria</taxon>
        <taxon>Pseudomonadati</taxon>
        <taxon>Pseudomonadota</taxon>
        <taxon>Alphaproteobacteria</taxon>
        <taxon>Rhodobacterales</taxon>
        <taxon>Paracoccaceae</taxon>
        <taxon>Paracoccus</taxon>
    </lineage>
</organism>
<dbReference type="RefSeq" id="WP_036708899.1">
    <property type="nucleotide sequence ID" value="NZ_CP051542.1"/>
</dbReference>
<dbReference type="Pfam" id="PF19849">
    <property type="entry name" value="DUF6324"/>
    <property type="match status" value="1"/>
</dbReference>
<reference evidence="2" key="4">
    <citation type="submission" date="2016-10" db="EMBL/GenBank/DDBJ databases">
        <authorList>
            <person name="de Groot N.N."/>
        </authorList>
    </citation>
    <scope>NUCLEOTIDE SEQUENCE [LARGE SCALE GENOMIC DNA]</scope>
    <source>
        <strain evidence="2">DSM 29303</strain>
    </source>
</reference>
<evidence type="ECO:0000313" key="3">
    <source>
        <dbReference type="Proteomes" id="UP000029858"/>
    </source>
</evidence>
<dbReference type="EMBL" id="JRKQ01000030">
    <property type="protein sequence ID" value="KGJ22491.1"/>
    <property type="molecule type" value="Genomic_DNA"/>
</dbReference>
<dbReference type="EMBL" id="FNNA01000002">
    <property type="protein sequence ID" value="SDW83331.1"/>
    <property type="molecule type" value="Genomic_DNA"/>
</dbReference>
<accession>A0A099GIH8</accession>